<keyword evidence="2" id="KW-0808">Transferase</keyword>
<dbReference type="EMBL" id="CADCUY010000049">
    <property type="protein sequence ID" value="CAA9388470.1"/>
    <property type="molecule type" value="Genomic_DNA"/>
</dbReference>
<dbReference type="GO" id="GO:0016740">
    <property type="term" value="F:transferase activity"/>
    <property type="evidence" value="ECO:0007669"/>
    <property type="project" value="UniProtKB-KW"/>
</dbReference>
<feature type="compositionally biased region" description="Basic and acidic residues" evidence="1">
    <location>
        <begin position="347"/>
        <end position="359"/>
    </location>
</feature>
<dbReference type="Gene3D" id="3.40.50.2000">
    <property type="entry name" value="Glycogen Phosphorylase B"/>
    <property type="match status" value="1"/>
</dbReference>
<feature type="region of interest" description="Disordered" evidence="1">
    <location>
        <begin position="325"/>
        <end position="359"/>
    </location>
</feature>
<name>A0A6J4NJ45_9ACTN</name>
<evidence type="ECO:0000313" key="2">
    <source>
        <dbReference type="EMBL" id="CAA9388470.1"/>
    </source>
</evidence>
<dbReference type="AlphaFoldDB" id="A0A6J4NJ45"/>
<organism evidence="2">
    <name type="scientific">uncultured Quadrisphaera sp</name>
    <dbReference type="NCBI Taxonomy" id="904978"/>
    <lineage>
        <taxon>Bacteria</taxon>
        <taxon>Bacillati</taxon>
        <taxon>Actinomycetota</taxon>
        <taxon>Actinomycetes</taxon>
        <taxon>Kineosporiales</taxon>
        <taxon>Kineosporiaceae</taxon>
        <taxon>Quadrisphaera</taxon>
        <taxon>environmental samples</taxon>
    </lineage>
</organism>
<evidence type="ECO:0000256" key="1">
    <source>
        <dbReference type="SAM" id="MobiDB-lite"/>
    </source>
</evidence>
<dbReference type="SUPFAM" id="SSF53756">
    <property type="entry name" value="UDP-Glycosyltransferase/glycogen phosphorylase"/>
    <property type="match status" value="1"/>
</dbReference>
<proteinExistence type="predicted"/>
<sequence>MKVLLWHVHGSWTTAFLQGPHEYLLPLVEGRGPDGRGRARTWEWPAAAREVAPGAIAAERPDVVLLQRPHEAELLERWTGLRAGVDLAAVYLEHNAPPEHAARSVHPVGTGAGPRLPLVHVTAFNAVMWDNGAAPVTVVEHGVVDPGPLYTGEVGALAVVVNEPVRRWRVAGTDLVLAVADPADPAGRVAVDVFGMGVAGLVEHAPHLAGHVHEDLPQAQLHPEVARRRGYLHPYRWTSLGLALVEAMTMGCPVLALATTAAPESVPASAGVVSSDVTLLGAAARRWLADPAEARERGAAARDHALARFGLQRFLDDWDEVLAGAAGGGSSAAPPAAQGGRGPAAGRDGHDERTEVRGR</sequence>
<accession>A0A6J4NJ45</accession>
<protein>
    <submittedName>
        <fullName evidence="2">Glycosyltransferase</fullName>
    </submittedName>
</protein>
<gene>
    <name evidence="2" type="ORF">AVDCRST_MAG35-271</name>
</gene>
<reference evidence="2" key="1">
    <citation type="submission" date="2020-02" db="EMBL/GenBank/DDBJ databases">
        <authorList>
            <person name="Meier V. D."/>
        </authorList>
    </citation>
    <scope>NUCLEOTIDE SEQUENCE</scope>
    <source>
        <strain evidence="2">AVDCRST_MAG35</strain>
    </source>
</reference>
<dbReference type="Pfam" id="PF13692">
    <property type="entry name" value="Glyco_trans_1_4"/>
    <property type="match status" value="1"/>
</dbReference>